<keyword evidence="2" id="KW-1185">Reference proteome</keyword>
<evidence type="ECO:0000313" key="2">
    <source>
        <dbReference type="Proteomes" id="UP001501759"/>
    </source>
</evidence>
<dbReference type="EMBL" id="BAABKB010000023">
    <property type="protein sequence ID" value="GAA5023349.1"/>
    <property type="molecule type" value="Genomic_DNA"/>
</dbReference>
<proteinExistence type="predicted"/>
<organism evidence="1 2">
    <name type="scientific">Streptomyces siamensis</name>
    <dbReference type="NCBI Taxonomy" id="1274986"/>
    <lineage>
        <taxon>Bacteria</taxon>
        <taxon>Bacillati</taxon>
        <taxon>Actinomycetota</taxon>
        <taxon>Actinomycetes</taxon>
        <taxon>Kitasatosporales</taxon>
        <taxon>Streptomycetaceae</taxon>
        <taxon>Streptomyces</taxon>
    </lineage>
</organism>
<comment type="caution">
    <text evidence="1">The sequence shown here is derived from an EMBL/GenBank/DDBJ whole genome shotgun (WGS) entry which is preliminary data.</text>
</comment>
<name>A0ABP9J9X3_9ACTN</name>
<accession>A0ABP9J9X3</accession>
<sequence length="69" mass="7757">MTPWRRLRDRTEVAVWLQLHEVLLTELRASGLLDIDDVAIDGSHVRALKRGQGQARHVTGRRATSSQGV</sequence>
<evidence type="ECO:0000313" key="1">
    <source>
        <dbReference type="EMBL" id="GAA5023349.1"/>
    </source>
</evidence>
<dbReference type="Proteomes" id="UP001501759">
    <property type="component" value="Unassembled WGS sequence"/>
</dbReference>
<reference evidence="2" key="1">
    <citation type="journal article" date="2019" name="Int. J. Syst. Evol. Microbiol.">
        <title>The Global Catalogue of Microorganisms (GCM) 10K type strain sequencing project: providing services to taxonomists for standard genome sequencing and annotation.</title>
        <authorList>
            <consortium name="The Broad Institute Genomics Platform"/>
            <consortium name="The Broad Institute Genome Sequencing Center for Infectious Disease"/>
            <person name="Wu L."/>
            <person name="Ma J."/>
        </authorList>
    </citation>
    <scope>NUCLEOTIDE SEQUENCE [LARGE SCALE GENOMIC DNA]</scope>
    <source>
        <strain evidence="2">JCM 18409</strain>
    </source>
</reference>
<gene>
    <name evidence="1" type="ORF">GCM10023335_56030</name>
</gene>
<protein>
    <recommendedName>
        <fullName evidence="3">Transposase</fullName>
    </recommendedName>
</protein>
<evidence type="ECO:0008006" key="3">
    <source>
        <dbReference type="Google" id="ProtNLM"/>
    </source>
</evidence>